<feature type="transmembrane region" description="Helical" evidence="1">
    <location>
        <begin position="106"/>
        <end position="134"/>
    </location>
</feature>
<proteinExistence type="predicted"/>
<organism evidence="2 3">
    <name type="scientific">Actinorhabdospora filicis</name>
    <dbReference type="NCBI Taxonomy" id="1785913"/>
    <lineage>
        <taxon>Bacteria</taxon>
        <taxon>Bacillati</taxon>
        <taxon>Actinomycetota</taxon>
        <taxon>Actinomycetes</taxon>
        <taxon>Micromonosporales</taxon>
        <taxon>Micromonosporaceae</taxon>
        <taxon>Actinorhabdospora</taxon>
    </lineage>
</organism>
<evidence type="ECO:0000313" key="3">
    <source>
        <dbReference type="Proteomes" id="UP001165079"/>
    </source>
</evidence>
<keyword evidence="1" id="KW-0812">Transmembrane</keyword>
<dbReference type="Proteomes" id="UP001165079">
    <property type="component" value="Unassembled WGS sequence"/>
</dbReference>
<comment type="caution">
    <text evidence="2">The sequence shown here is derived from an EMBL/GenBank/DDBJ whole genome shotgun (WGS) entry which is preliminary data.</text>
</comment>
<dbReference type="RefSeq" id="WP_285663245.1">
    <property type="nucleotide sequence ID" value="NZ_BSTX01000002.1"/>
</dbReference>
<gene>
    <name evidence="2" type="ORF">Afil01_28770</name>
</gene>
<protein>
    <submittedName>
        <fullName evidence="2">Uncharacterized protein</fullName>
    </submittedName>
</protein>
<reference evidence="2" key="1">
    <citation type="submission" date="2023-03" db="EMBL/GenBank/DDBJ databases">
        <title>Actinorhabdospora filicis NBRC 111898.</title>
        <authorList>
            <person name="Ichikawa N."/>
            <person name="Sato H."/>
            <person name="Tonouchi N."/>
        </authorList>
    </citation>
    <scope>NUCLEOTIDE SEQUENCE</scope>
    <source>
        <strain evidence="2">NBRC 111898</strain>
    </source>
</reference>
<name>A0A9W6SJ84_9ACTN</name>
<keyword evidence="3" id="KW-1185">Reference proteome</keyword>
<keyword evidence="1" id="KW-1133">Transmembrane helix</keyword>
<evidence type="ECO:0000313" key="2">
    <source>
        <dbReference type="EMBL" id="GLZ78070.1"/>
    </source>
</evidence>
<sequence length="192" mass="20622">MTATLIPPVTPIPPAPRWAVRAAHLTVLCVLPASLWRIAMAIGIPVGFSAETLRADYHSPGWGTAYMIGLSLLGELAAFMTLGLVRDWGLVVPQWIPFIGGRPVRPMAAIVPAVIGAVVMTLLWGSQALLAFFVEGDGGLTGIHLAVMYACYAPLVLWGPLLGLVTWSYRRRTRQPGRGEGTARPPSPRIVH</sequence>
<dbReference type="EMBL" id="BSTX01000002">
    <property type="protein sequence ID" value="GLZ78070.1"/>
    <property type="molecule type" value="Genomic_DNA"/>
</dbReference>
<evidence type="ECO:0000256" key="1">
    <source>
        <dbReference type="SAM" id="Phobius"/>
    </source>
</evidence>
<feature type="transmembrane region" description="Helical" evidence="1">
    <location>
        <begin position="146"/>
        <end position="169"/>
    </location>
</feature>
<feature type="transmembrane region" description="Helical" evidence="1">
    <location>
        <begin position="25"/>
        <end position="44"/>
    </location>
</feature>
<accession>A0A9W6SJ84</accession>
<feature type="transmembrane region" description="Helical" evidence="1">
    <location>
        <begin position="64"/>
        <end position="85"/>
    </location>
</feature>
<dbReference type="AlphaFoldDB" id="A0A9W6SJ84"/>
<keyword evidence="1" id="KW-0472">Membrane</keyword>